<accession>A0A4R5L0M3</accession>
<dbReference type="GO" id="GO:0005524">
    <property type="term" value="F:ATP binding"/>
    <property type="evidence" value="ECO:0007669"/>
    <property type="project" value="InterPro"/>
</dbReference>
<evidence type="ECO:0000259" key="3">
    <source>
        <dbReference type="PROSITE" id="PS50160"/>
    </source>
</evidence>
<feature type="domain" description="ATP-dependent DNA ligase family profile" evidence="3">
    <location>
        <begin position="102"/>
        <end position="192"/>
    </location>
</feature>
<dbReference type="InterPro" id="IPR012310">
    <property type="entry name" value="DNA_ligase_ATP-dep_cent"/>
</dbReference>
<dbReference type="SUPFAM" id="SSF56091">
    <property type="entry name" value="DNA ligase/mRNA capping enzyme, catalytic domain"/>
    <property type="match status" value="1"/>
</dbReference>
<dbReference type="CDD" id="cd07906">
    <property type="entry name" value="Adenylation_DNA_ligase_LigD_LigC"/>
    <property type="match status" value="1"/>
</dbReference>
<dbReference type="InterPro" id="IPR050191">
    <property type="entry name" value="ATP-dep_DNA_ligase"/>
</dbReference>
<dbReference type="GO" id="GO:0006281">
    <property type="term" value="P:DNA repair"/>
    <property type="evidence" value="ECO:0007669"/>
    <property type="project" value="InterPro"/>
</dbReference>
<reference evidence="4 5" key="1">
    <citation type="submission" date="2019-03" db="EMBL/GenBank/DDBJ databases">
        <title>This is whole genome sequence of Paenibacillus sp MS74 strain.</title>
        <authorList>
            <person name="Trinh H.N."/>
        </authorList>
    </citation>
    <scope>NUCLEOTIDE SEQUENCE [LARGE SCALE GENOMIC DNA]</scope>
    <source>
        <strain evidence="4 5">MS74</strain>
    </source>
</reference>
<dbReference type="GO" id="GO:0006310">
    <property type="term" value="P:DNA recombination"/>
    <property type="evidence" value="ECO:0007669"/>
    <property type="project" value="InterPro"/>
</dbReference>
<dbReference type="Gene3D" id="3.30.470.30">
    <property type="entry name" value="DNA ligase/mRNA capping enzyme"/>
    <property type="match status" value="1"/>
</dbReference>
<dbReference type="PROSITE" id="PS50160">
    <property type="entry name" value="DNA_LIGASE_A3"/>
    <property type="match status" value="1"/>
</dbReference>
<keyword evidence="2" id="KW-0436">Ligase</keyword>
<dbReference type="Pfam" id="PF01068">
    <property type="entry name" value="DNA_ligase_A_M"/>
    <property type="match status" value="1"/>
</dbReference>
<dbReference type="Proteomes" id="UP000295636">
    <property type="component" value="Unassembled WGS sequence"/>
</dbReference>
<evidence type="ECO:0000256" key="2">
    <source>
        <dbReference type="ARBA" id="ARBA00022598"/>
    </source>
</evidence>
<name>A0A4R5L0M3_9BACL</name>
<dbReference type="PANTHER" id="PTHR45674:SF4">
    <property type="entry name" value="DNA LIGASE 1"/>
    <property type="match status" value="1"/>
</dbReference>
<comment type="similarity">
    <text evidence="1">Belongs to the ATP-dependent DNA ligase family.</text>
</comment>
<dbReference type="RefSeq" id="WP_133225611.1">
    <property type="nucleotide sequence ID" value="NZ_SMRT01000001.1"/>
</dbReference>
<dbReference type="PANTHER" id="PTHR45674">
    <property type="entry name" value="DNA LIGASE 1/3 FAMILY MEMBER"/>
    <property type="match status" value="1"/>
</dbReference>
<organism evidence="4 5">
    <name type="scientific">Paenibacillus piri</name>
    <dbReference type="NCBI Taxonomy" id="2547395"/>
    <lineage>
        <taxon>Bacteria</taxon>
        <taxon>Bacillati</taxon>
        <taxon>Bacillota</taxon>
        <taxon>Bacilli</taxon>
        <taxon>Bacillales</taxon>
        <taxon>Paenibacillaceae</taxon>
        <taxon>Paenibacillus</taxon>
    </lineage>
</organism>
<evidence type="ECO:0000256" key="1">
    <source>
        <dbReference type="ARBA" id="ARBA00007572"/>
    </source>
</evidence>
<dbReference type="EMBL" id="SMRT01000001">
    <property type="protein sequence ID" value="TDG00901.1"/>
    <property type="molecule type" value="Genomic_DNA"/>
</dbReference>
<evidence type="ECO:0000313" key="5">
    <source>
        <dbReference type="Proteomes" id="UP000295636"/>
    </source>
</evidence>
<evidence type="ECO:0000313" key="4">
    <source>
        <dbReference type="EMBL" id="TDG00901.1"/>
    </source>
</evidence>
<dbReference type="OrthoDB" id="5503604at2"/>
<dbReference type="AlphaFoldDB" id="A0A4R5L0M3"/>
<proteinExistence type="inferred from homology"/>
<sequence length="281" mass="32183">MIHIPIKPMLLHKSDSVPAGGGYIHQLKLDGHRCILSYSKTKGFRLFTRHQNDCTRQYPEITRAELDADEVVLDGELVAIVDGKPCFETLMERFQARKSIDRLTVSKPVSFAAFDILYLNGRDLTKLKLADRLYILKQVITPSIVITICDSFDDGVQLFNATKQLGLEGIVSKSRDSLYHLDTRSSNWIKVKNYLYDVVQIGAIRKAEFGWSLLKDGCYVGYTELVPPAERRAFSNIAQQLVRGEDKNWIYLHPHIKCKVKFQCYTKHNLLRTPSFVEFVI</sequence>
<keyword evidence="5" id="KW-1185">Reference proteome</keyword>
<gene>
    <name evidence="4" type="ORF">E1757_04630</name>
</gene>
<protein>
    <submittedName>
        <fullName evidence="4">DNA polymerase LigD</fullName>
    </submittedName>
</protein>
<comment type="caution">
    <text evidence="4">The sequence shown here is derived from an EMBL/GenBank/DDBJ whole genome shotgun (WGS) entry which is preliminary data.</text>
</comment>
<dbReference type="GO" id="GO:0003910">
    <property type="term" value="F:DNA ligase (ATP) activity"/>
    <property type="evidence" value="ECO:0007669"/>
    <property type="project" value="InterPro"/>
</dbReference>